<dbReference type="SUPFAM" id="SSF51905">
    <property type="entry name" value="FAD/NAD(P)-binding domain"/>
    <property type="match status" value="1"/>
</dbReference>
<dbReference type="NCBIfam" id="NF004831">
    <property type="entry name" value="PRK06183.1-5"/>
    <property type="match status" value="1"/>
</dbReference>
<dbReference type="InterPro" id="IPR002938">
    <property type="entry name" value="FAD-bd"/>
</dbReference>
<dbReference type="PRINTS" id="PR00420">
    <property type="entry name" value="RNGMNOXGNASE"/>
</dbReference>
<dbReference type="EMBL" id="JAVDVQ010000010">
    <property type="protein sequence ID" value="MDR7083386.1"/>
    <property type="molecule type" value="Genomic_DNA"/>
</dbReference>
<dbReference type="RefSeq" id="WP_310057984.1">
    <property type="nucleotide sequence ID" value="NZ_JAVDVQ010000010.1"/>
</dbReference>
<dbReference type="PANTHER" id="PTHR43476:SF3">
    <property type="entry name" value="FAD-BINDING MONOOXYGENASE"/>
    <property type="match status" value="1"/>
</dbReference>
<accession>A0ABU1UDX8</accession>
<organism evidence="3 4">
    <name type="scientific">Arthrobacter ginsengisoli</name>
    <dbReference type="NCBI Taxonomy" id="1356565"/>
    <lineage>
        <taxon>Bacteria</taxon>
        <taxon>Bacillati</taxon>
        <taxon>Actinomycetota</taxon>
        <taxon>Actinomycetes</taxon>
        <taxon>Micrococcales</taxon>
        <taxon>Micrococcaceae</taxon>
        <taxon>Arthrobacter</taxon>
    </lineage>
</organism>
<dbReference type="GO" id="GO:0008688">
    <property type="term" value="F:3-(3-hydroxyphenyl)propionate hydroxylase activity"/>
    <property type="evidence" value="ECO:0007669"/>
    <property type="project" value="UniProtKB-EC"/>
</dbReference>
<evidence type="ECO:0000256" key="1">
    <source>
        <dbReference type="ARBA" id="ARBA00023002"/>
    </source>
</evidence>
<dbReference type="Proteomes" id="UP001252243">
    <property type="component" value="Unassembled WGS sequence"/>
</dbReference>
<keyword evidence="1 3" id="KW-0560">Oxidoreductase</keyword>
<dbReference type="InterPro" id="IPR050631">
    <property type="entry name" value="PheA/TfdB_FAD_monoxygenase"/>
</dbReference>
<name>A0ABU1UDX8_9MICC</name>
<evidence type="ECO:0000313" key="4">
    <source>
        <dbReference type="Proteomes" id="UP001252243"/>
    </source>
</evidence>
<evidence type="ECO:0000313" key="3">
    <source>
        <dbReference type="EMBL" id="MDR7083386.1"/>
    </source>
</evidence>
<dbReference type="Gene3D" id="3.30.70.2450">
    <property type="match status" value="1"/>
</dbReference>
<dbReference type="NCBIfam" id="NF004829">
    <property type="entry name" value="PRK06183.1-3"/>
    <property type="match status" value="1"/>
</dbReference>
<keyword evidence="4" id="KW-1185">Reference proteome</keyword>
<proteinExistence type="predicted"/>
<dbReference type="PANTHER" id="PTHR43476">
    <property type="entry name" value="3-(3-HYDROXY-PHENYL)PROPIONATE/3-HYDROXYCINNAMIC ACID HYDROXYLASE"/>
    <property type="match status" value="1"/>
</dbReference>
<feature type="domain" description="FAD-binding" evidence="2">
    <location>
        <begin position="2"/>
        <end position="340"/>
    </location>
</feature>
<dbReference type="EC" id="1.14.13.127" evidence="3"/>
<protein>
    <submittedName>
        <fullName evidence="3">3-(3-hydroxy-phenyl)propionate hydroxylase</fullName>
        <ecNumber evidence="3">1.14.13.127</ecNumber>
    </submittedName>
</protein>
<dbReference type="InterPro" id="IPR036188">
    <property type="entry name" value="FAD/NAD-bd_sf"/>
</dbReference>
<dbReference type="Gene3D" id="3.50.50.60">
    <property type="entry name" value="FAD/NAD(P)-binding domain"/>
    <property type="match status" value="1"/>
</dbReference>
<reference evidence="3 4" key="1">
    <citation type="submission" date="2023-07" db="EMBL/GenBank/DDBJ databases">
        <title>Sorghum-associated microbial communities from plants grown in Nebraska, USA.</title>
        <authorList>
            <person name="Schachtman D."/>
        </authorList>
    </citation>
    <scope>NUCLEOTIDE SEQUENCE [LARGE SCALE GENOMIC DNA]</scope>
    <source>
        <strain evidence="3 4">BE167</strain>
    </source>
</reference>
<sequence>MKTQVLIVGAGPCGDTIANLLGVYGIRTLIIDQAPDIIDYPRGVGVDDESLRVFQACGLGQQVHSDMIQNQALIWFDSNGTKLAEIAPSGQPYGWPRRNSFLQPLLEKRLRAGLDRFEHVEMRLRQELTHLTQDEQGVTATIRAADGTETVIEADYVVGADGGRSTVRKLTGAVLEGTTLPARWLVVDLKDSTYHAPFSGNYISSDRPYVSIDLPYGYRRFEFRLADQETDEQMVRPEEVEKLIRTHFNWTGPMPGVDRARVYSHHSRVADRFGIGRAFLAGDAAHLQPPWFGQGMNSGIRDAANISWKLAAVLAHGADPAVLESYGQERRGHAKALVELATTLGKVYGPKNKVGEKVRSYGLRAMGYVPATRDYLLQMKFKPMPYYEEGIVVDASPKAPIGKMFIQPDVETSTAERLKLDQALGDWFAVIGINTDPADHLDAESLAYWKSLGAKLIRVNRSRAGGHLNTVGEDTLLLDDVAGGFRDWARGRKDREIVVIRPDRYLAAACERGQANTMTRRVAEVLPVRTTIGAGN</sequence>
<gene>
    <name evidence="3" type="ORF">J2X01_002680</name>
</gene>
<evidence type="ECO:0000259" key="2">
    <source>
        <dbReference type="Pfam" id="PF01494"/>
    </source>
</evidence>
<comment type="caution">
    <text evidence="3">The sequence shown here is derived from an EMBL/GenBank/DDBJ whole genome shotgun (WGS) entry which is preliminary data.</text>
</comment>
<dbReference type="Pfam" id="PF01494">
    <property type="entry name" value="FAD_binding_3"/>
    <property type="match status" value="1"/>
</dbReference>